<evidence type="ECO:0008006" key="4">
    <source>
        <dbReference type="Google" id="ProtNLM"/>
    </source>
</evidence>
<feature type="signal peptide" evidence="1">
    <location>
        <begin position="1"/>
        <end position="20"/>
    </location>
</feature>
<reference evidence="2 3" key="1">
    <citation type="submission" date="2014-06" db="EMBL/GenBank/DDBJ databases">
        <title>Evolutionary Origins and Diversification of the Mycorrhizal Mutualists.</title>
        <authorList>
            <consortium name="DOE Joint Genome Institute"/>
            <consortium name="Mycorrhizal Genomics Consortium"/>
            <person name="Kohler A."/>
            <person name="Kuo A."/>
            <person name="Nagy L.G."/>
            <person name="Floudas D."/>
            <person name="Copeland A."/>
            <person name="Barry K.W."/>
            <person name="Cichocki N."/>
            <person name="Veneault-Fourrey C."/>
            <person name="LaButti K."/>
            <person name="Lindquist E.A."/>
            <person name="Lipzen A."/>
            <person name="Lundell T."/>
            <person name="Morin E."/>
            <person name="Murat C."/>
            <person name="Riley R."/>
            <person name="Ohm R."/>
            <person name="Sun H."/>
            <person name="Tunlid A."/>
            <person name="Henrissat B."/>
            <person name="Grigoriev I.V."/>
            <person name="Hibbett D.S."/>
            <person name="Martin F."/>
        </authorList>
    </citation>
    <scope>NUCLEOTIDE SEQUENCE [LARGE SCALE GENOMIC DNA]</scope>
    <source>
        <strain evidence="2 3">SS14</strain>
    </source>
</reference>
<evidence type="ECO:0000313" key="2">
    <source>
        <dbReference type="EMBL" id="KIJ37576.1"/>
    </source>
</evidence>
<evidence type="ECO:0000256" key="1">
    <source>
        <dbReference type="SAM" id="SignalP"/>
    </source>
</evidence>
<evidence type="ECO:0000313" key="3">
    <source>
        <dbReference type="Proteomes" id="UP000054279"/>
    </source>
</evidence>
<dbReference type="EMBL" id="KN837168">
    <property type="protein sequence ID" value="KIJ37576.1"/>
    <property type="molecule type" value="Genomic_DNA"/>
</dbReference>
<feature type="chain" id="PRO_5002221708" description="Late embryogenesis abundant protein LEA-2 subgroup domain-containing protein" evidence="1">
    <location>
        <begin position="21"/>
        <end position="166"/>
    </location>
</feature>
<keyword evidence="1" id="KW-0732">Signal</keyword>
<accession>A0A0C9VJK7</accession>
<protein>
    <recommendedName>
        <fullName evidence="4">Late embryogenesis abundant protein LEA-2 subgroup domain-containing protein</fullName>
    </recommendedName>
</protein>
<dbReference type="Proteomes" id="UP000054279">
    <property type="component" value="Unassembled WGS sequence"/>
</dbReference>
<dbReference type="OrthoDB" id="3251634at2759"/>
<keyword evidence="3" id="KW-1185">Reference proteome</keyword>
<proteinExistence type="predicted"/>
<organism evidence="2 3">
    <name type="scientific">Sphaerobolus stellatus (strain SS14)</name>
    <dbReference type="NCBI Taxonomy" id="990650"/>
    <lineage>
        <taxon>Eukaryota</taxon>
        <taxon>Fungi</taxon>
        <taxon>Dikarya</taxon>
        <taxon>Basidiomycota</taxon>
        <taxon>Agaricomycotina</taxon>
        <taxon>Agaricomycetes</taxon>
        <taxon>Phallomycetidae</taxon>
        <taxon>Geastrales</taxon>
        <taxon>Sphaerobolaceae</taxon>
        <taxon>Sphaerobolus</taxon>
    </lineage>
</organism>
<dbReference type="HOGENOM" id="CLU_125084_0_0_1"/>
<name>A0A0C9VJK7_SPHS4</name>
<sequence length="166" mass="17873">MLFQAWFALFLSTFFTGAWSSPAPVVERGLQLGDLIKLNLVTKINAILTLDSLTNNLISVNFDIHNPLLLPLAIQKISTQASLNGTVYATFTHTFSPLYVINPGKTVNSGNISNVLLVQGAFNSLDIIPAGILDIKNDVVLIEIVPIPINGLKQASVPTAYSLNLA</sequence>
<dbReference type="AlphaFoldDB" id="A0A0C9VJK7"/>
<gene>
    <name evidence="2" type="ORF">M422DRAFT_259934</name>
</gene>